<organism evidence="2 3">
    <name type="scientific">Novosphingobium bradum</name>
    <dbReference type="NCBI Taxonomy" id="1737444"/>
    <lineage>
        <taxon>Bacteria</taxon>
        <taxon>Pseudomonadati</taxon>
        <taxon>Pseudomonadota</taxon>
        <taxon>Alphaproteobacteria</taxon>
        <taxon>Sphingomonadales</taxon>
        <taxon>Sphingomonadaceae</taxon>
        <taxon>Novosphingobium</taxon>
    </lineage>
</organism>
<feature type="transmembrane region" description="Helical" evidence="1">
    <location>
        <begin position="62"/>
        <end position="89"/>
    </location>
</feature>
<dbReference type="Pfam" id="PF07332">
    <property type="entry name" value="Phage_holin_3_6"/>
    <property type="match status" value="1"/>
</dbReference>
<dbReference type="InterPro" id="IPR009937">
    <property type="entry name" value="Phage_holin_3_6"/>
</dbReference>
<accession>A0ABV7INT8</accession>
<dbReference type="EMBL" id="JBHRTQ010000007">
    <property type="protein sequence ID" value="MFC3174363.1"/>
    <property type="molecule type" value="Genomic_DNA"/>
</dbReference>
<keyword evidence="1" id="KW-1133">Transmembrane helix</keyword>
<reference evidence="3" key="1">
    <citation type="journal article" date="2019" name="Int. J. Syst. Evol. Microbiol.">
        <title>The Global Catalogue of Microorganisms (GCM) 10K type strain sequencing project: providing services to taxonomists for standard genome sequencing and annotation.</title>
        <authorList>
            <consortium name="The Broad Institute Genomics Platform"/>
            <consortium name="The Broad Institute Genome Sequencing Center for Infectious Disease"/>
            <person name="Wu L."/>
            <person name="Ma J."/>
        </authorList>
    </citation>
    <scope>NUCLEOTIDE SEQUENCE [LARGE SCALE GENOMIC DNA]</scope>
    <source>
        <strain evidence="3">KCTC 42984</strain>
    </source>
</reference>
<dbReference type="RefSeq" id="WP_379509720.1">
    <property type="nucleotide sequence ID" value="NZ_JBHRTQ010000007.1"/>
</dbReference>
<proteinExistence type="predicted"/>
<sequence length="137" mass="13705">MDPTPDSAAPPADDPAEPAGPDGISALIADIRQLASDAKTLAEAELAFQASRAKVAGTAARTIAICGLLAFVLAFFALGGLTIGLLLALTPLVTAWGATAIVVGGLLLAALACILVAAGSWKRTRRALAGSESEPSR</sequence>
<evidence type="ECO:0000256" key="1">
    <source>
        <dbReference type="SAM" id="Phobius"/>
    </source>
</evidence>
<keyword evidence="1" id="KW-0472">Membrane</keyword>
<dbReference type="Proteomes" id="UP001595604">
    <property type="component" value="Unassembled WGS sequence"/>
</dbReference>
<feature type="transmembrane region" description="Helical" evidence="1">
    <location>
        <begin position="95"/>
        <end position="118"/>
    </location>
</feature>
<comment type="caution">
    <text evidence="2">The sequence shown here is derived from an EMBL/GenBank/DDBJ whole genome shotgun (WGS) entry which is preliminary data.</text>
</comment>
<keyword evidence="1" id="KW-0812">Transmembrane</keyword>
<protein>
    <submittedName>
        <fullName evidence="2">Phage holin family protein</fullName>
    </submittedName>
</protein>
<evidence type="ECO:0000313" key="3">
    <source>
        <dbReference type="Proteomes" id="UP001595604"/>
    </source>
</evidence>
<gene>
    <name evidence="2" type="ORF">ACFOD9_08870</name>
</gene>
<keyword evidence="3" id="KW-1185">Reference proteome</keyword>
<name>A0ABV7INT8_9SPHN</name>
<evidence type="ECO:0000313" key="2">
    <source>
        <dbReference type="EMBL" id="MFC3174363.1"/>
    </source>
</evidence>